<dbReference type="GeneID" id="81597386"/>
<keyword evidence="2" id="KW-1185">Reference proteome</keyword>
<reference evidence="1" key="1">
    <citation type="submission" date="2022-12" db="EMBL/GenBank/DDBJ databases">
        <authorList>
            <person name="Petersen C."/>
        </authorList>
    </citation>
    <scope>NUCLEOTIDE SEQUENCE</scope>
    <source>
        <strain evidence="1">IBT 16125</strain>
    </source>
</reference>
<dbReference type="RefSeq" id="XP_056767870.1">
    <property type="nucleotide sequence ID" value="XM_056907143.1"/>
</dbReference>
<evidence type="ECO:0000313" key="2">
    <source>
        <dbReference type="Proteomes" id="UP001213681"/>
    </source>
</evidence>
<gene>
    <name evidence="1" type="ORF">N7458_003761</name>
</gene>
<reference evidence="1" key="2">
    <citation type="journal article" date="2023" name="IMA Fungus">
        <title>Comparative genomic study of the Penicillium genus elucidates a diverse pangenome and 15 lateral gene transfer events.</title>
        <authorList>
            <person name="Petersen C."/>
            <person name="Sorensen T."/>
            <person name="Nielsen M.R."/>
            <person name="Sondergaard T.E."/>
            <person name="Sorensen J.L."/>
            <person name="Fitzpatrick D.A."/>
            <person name="Frisvad J.C."/>
            <person name="Nielsen K.L."/>
        </authorList>
    </citation>
    <scope>NUCLEOTIDE SEQUENCE</scope>
    <source>
        <strain evidence="1">IBT 16125</strain>
    </source>
</reference>
<comment type="caution">
    <text evidence="1">The sequence shown here is derived from an EMBL/GenBank/DDBJ whole genome shotgun (WGS) entry which is preliminary data.</text>
</comment>
<dbReference type="EMBL" id="JAPVEA010000004">
    <property type="protein sequence ID" value="KAJ5455497.1"/>
    <property type="molecule type" value="Genomic_DNA"/>
</dbReference>
<organism evidence="1 2">
    <name type="scientific">Penicillium daleae</name>
    <dbReference type="NCBI Taxonomy" id="63821"/>
    <lineage>
        <taxon>Eukaryota</taxon>
        <taxon>Fungi</taxon>
        <taxon>Dikarya</taxon>
        <taxon>Ascomycota</taxon>
        <taxon>Pezizomycotina</taxon>
        <taxon>Eurotiomycetes</taxon>
        <taxon>Eurotiomycetidae</taxon>
        <taxon>Eurotiales</taxon>
        <taxon>Aspergillaceae</taxon>
        <taxon>Penicillium</taxon>
    </lineage>
</organism>
<evidence type="ECO:0000313" key="1">
    <source>
        <dbReference type="EMBL" id="KAJ5455497.1"/>
    </source>
</evidence>
<proteinExistence type="predicted"/>
<protein>
    <submittedName>
        <fullName evidence="1">Uncharacterized protein</fullName>
    </submittedName>
</protein>
<dbReference type="AlphaFoldDB" id="A0AAD6G561"/>
<name>A0AAD6G561_9EURO</name>
<dbReference type="Proteomes" id="UP001213681">
    <property type="component" value="Unassembled WGS sequence"/>
</dbReference>
<sequence>MKSFELLQYNVLKSWDVMASFPQVEVQEPWRNGRNKTTHQPAIVMFQLLYSETSGPDPPGFCWFVPKKGLLSPRNAGTRPLSMEEHWISRDMARAGQTRIQVVSMNIGHDELLRQKVAAPAVARLMIDSGLLEHFQTVDSVATRVEKGDETWIIP</sequence>
<accession>A0AAD6G561</accession>